<name>J9A4R5_9PROT</name>
<protein>
    <submittedName>
        <fullName evidence="1">Uncharacterized protein</fullName>
    </submittedName>
</protein>
<organism evidence="1 2">
    <name type="scientific">alpha proteobacterium IMCC14465</name>
    <dbReference type="NCBI Taxonomy" id="1220535"/>
    <lineage>
        <taxon>Bacteria</taxon>
        <taxon>Pseudomonadati</taxon>
        <taxon>Pseudomonadota</taxon>
        <taxon>Alphaproteobacteria</taxon>
        <taxon>PS1 clade</taxon>
    </lineage>
</organism>
<evidence type="ECO:0000313" key="2">
    <source>
        <dbReference type="Proteomes" id="UP000004836"/>
    </source>
</evidence>
<evidence type="ECO:0000313" key="1">
    <source>
        <dbReference type="EMBL" id="EJW21370.1"/>
    </source>
</evidence>
<sequence length="78" mass="8340">MGLGITGELVSVSASGPDGSVIIIGITTDDGRRVELRNENGNSGDIDLLQRHLGKRVQTITAPNTDRLKSFESVYQIS</sequence>
<comment type="caution">
    <text evidence="1">The sequence shown here is derived from an EMBL/GenBank/DDBJ whole genome shotgun (WGS) entry which is preliminary data.</text>
</comment>
<dbReference type="AlphaFoldDB" id="J9A4R5"/>
<reference evidence="1 2" key="1">
    <citation type="journal article" date="2012" name="J. Bacteriol.">
        <title>Genome Sequence of Strain IMCC14465, Isolated from the East Sea, Belonging to the PS1 Clade of Alphaproteobacteria.</title>
        <authorList>
            <person name="Yang S.J."/>
            <person name="Kang I."/>
            <person name="Cho J.C."/>
        </authorList>
    </citation>
    <scope>NUCLEOTIDE SEQUENCE [LARGE SCALE GENOMIC DNA]</scope>
    <source>
        <strain evidence="1 2">IMCC14465</strain>
    </source>
</reference>
<dbReference type="Proteomes" id="UP000004836">
    <property type="component" value="Unassembled WGS sequence"/>
</dbReference>
<keyword evidence="2" id="KW-1185">Reference proteome</keyword>
<accession>J9A4R5</accession>
<gene>
    <name evidence="1" type="ORF">IMCC14465_11660</name>
</gene>
<proteinExistence type="predicted"/>
<dbReference type="EMBL" id="ALYF01000003">
    <property type="protein sequence ID" value="EJW21370.1"/>
    <property type="molecule type" value="Genomic_DNA"/>
</dbReference>